<dbReference type="Gene3D" id="3.40.50.2020">
    <property type="match status" value="1"/>
</dbReference>
<dbReference type="AlphaFoldDB" id="A0A926NDC3"/>
<sequence>MNQCLICDQRLEMKSSWRSLFLLIKEKKICEECEQQFKLLTGPICTVCGRMTEEPVCSDCSRWQNQPEWKDTLVCNRSTYEYNDFMKEVLAAFKYRGDAELVYVFKYAFENTFKKYFQENDMIVPIPSSKERLYERGFNQAKLLAECLDLSIYEPITRLHHEKQSKKSRQERIQTKNVFQMTSPSAISNQNILLIDDLYTTGTTLRHAAKILLEHGAKSVSSLTLIRS</sequence>
<accession>A0A926NDC3</accession>
<dbReference type="Proteomes" id="UP000626844">
    <property type="component" value="Unassembled WGS sequence"/>
</dbReference>
<dbReference type="EMBL" id="JACXAI010000018">
    <property type="protein sequence ID" value="MBD1381389.1"/>
    <property type="molecule type" value="Genomic_DNA"/>
</dbReference>
<name>A0A926NDC3_9BACI</name>
<dbReference type="CDD" id="cd06223">
    <property type="entry name" value="PRTases_typeI"/>
    <property type="match status" value="1"/>
</dbReference>
<dbReference type="Pfam" id="PF00156">
    <property type="entry name" value="Pribosyltran"/>
    <property type="match status" value="1"/>
</dbReference>
<dbReference type="InterPro" id="IPR051910">
    <property type="entry name" value="ComF/GntX_DNA_util-trans"/>
</dbReference>
<evidence type="ECO:0000313" key="3">
    <source>
        <dbReference type="EMBL" id="MBD1381389.1"/>
    </source>
</evidence>
<dbReference type="PANTHER" id="PTHR47505">
    <property type="entry name" value="DNA UTILIZATION PROTEIN YHGH"/>
    <property type="match status" value="1"/>
</dbReference>
<dbReference type="PANTHER" id="PTHR47505:SF1">
    <property type="entry name" value="DNA UTILIZATION PROTEIN YHGH"/>
    <property type="match status" value="1"/>
</dbReference>
<dbReference type="RefSeq" id="WP_191158991.1">
    <property type="nucleotide sequence ID" value="NZ_JACXAI010000018.1"/>
</dbReference>
<proteinExistence type="inferred from homology"/>
<dbReference type="InterPro" id="IPR029057">
    <property type="entry name" value="PRTase-like"/>
</dbReference>
<evidence type="ECO:0000313" key="4">
    <source>
        <dbReference type="Proteomes" id="UP000626844"/>
    </source>
</evidence>
<organism evidence="3 4">
    <name type="scientific">Metabacillus arenae</name>
    <dbReference type="NCBI Taxonomy" id="2771434"/>
    <lineage>
        <taxon>Bacteria</taxon>
        <taxon>Bacillati</taxon>
        <taxon>Bacillota</taxon>
        <taxon>Bacilli</taxon>
        <taxon>Bacillales</taxon>
        <taxon>Bacillaceae</taxon>
        <taxon>Metabacillus</taxon>
    </lineage>
</organism>
<reference evidence="3" key="1">
    <citation type="submission" date="2020-09" db="EMBL/GenBank/DDBJ databases">
        <title>A novel bacterium of genus Bacillus, isolated from South China Sea.</title>
        <authorList>
            <person name="Huang H."/>
            <person name="Mo K."/>
            <person name="Hu Y."/>
        </authorList>
    </citation>
    <scope>NUCLEOTIDE SEQUENCE</scope>
    <source>
        <strain evidence="3">IB182487</strain>
    </source>
</reference>
<comment type="caution">
    <text evidence="3">The sequence shown here is derived from an EMBL/GenBank/DDBJ whole genome shotgun (WGS) entry which is preliminary data.</text>
</comment>
<feature type="domain" description="Phosphoribosyltransferase" evidence="2">
    <location>
        <begin position="110"/>
        <end position="227"/>
    </location>
</feature>
<comment type="similarity">
    <text evidence="1">Belongs to the ComF/GntX family.</text>
</comment>
<dbReference type="InterPro" id="IPR000836">
    <property type="entry name" value="PRTase_dom"/>
</dbReference>
<keyword evidence="4" id="KW-1185">Reference proteome</keyword>
<gene>
    <name evidence="3" type="ORF">IC621_14210</name>
</gene>
<evidence type="ECO:0000259" key="2">
    <source>
        <dbReference type="Pfam" id="PF00156"/>
    </source>
</evidence>
<protein>
    <submittedName>
        <fullName evidence="3">ComF family protein</fullName>
    </submittedName>
</protein>
<dbReference type="SUPFAM" id="SSF53271">
    <property type="entry name" value="PRTase-like"/>
    <property type="match status" value="1"/>
</dbReference>
<evidence type="ECO:0000256" key="1">
    <source>
        <dbReference type="ARBA" id="ARBA00008007"/>
    </source>
</evidence>